<reference evidence="1" key="1">
    <citation type="journal article" date="2020" name="Stud. Mycol.">
        <title>101 Dothideomycetes genomes: a test case for predicting lifestyles and emergence of pathogens.</title>
        <authorList>
            <person name="Haridas S."/>
            <person name="Albert R."/>
            <person name="Binder M."/>
            <person name="Bloem J."/>
            <person name="Labutti K."/>
            <person name="Salamov A."/>
            <person name="Andreopoulos B."/>
            <person name="Baker S."/>
            <person name="Barry K."/>
            <person name="Bills G."/>
            <person name="Bluhm B."/>
            <person name="Cannon C."/>
            <person name="Castanera R."/>
            <person name="Culley D."/>
            <person name="Daum C."/>
            <person name="Ezra D."/>
            <person name="Gonzalez J."/>
            <person name="Henrissat B."/>
            <person name="Kuo A."/>
            <person name="Liang C."/>
            <person name="Lipzen A."/>
            <person name="Lutzoni F."/>
            <person name="Magnuson J."/>
            <person name="Mondo S."/>
            <person name="Nolan M."/>
            <person name="Ohm R."/>
            <person name="Pangilinan J."/>
            <person name="Park H.-J."/>
            <person name="Ramirez L."/>
            <person name="Alfaro M."/>
            <person name="Sun H."/>
            <person name="Tritt A."/>
            <person name="Yoshinaga Y."/>
            <person name="Zwiers L.-H."/>
            <person name="Turgeon B."/>
            <person name="Goodwin S."/>
            <person name="Spatafora J."/>
            <person name="Crous P."/>
            <person name="Grigoriev I."/>
        </authorList>
    </citation>
    <scope>NUCLEOTIDE SEQUENCE</scope>
    <source>
        <strain evidence="1">CBS 133067</strain>
    </source>
</reference>
<dbReference type="AlphaFoldDB" id="A0A9P4IJ48"/>
<sequence>MAAVREFKLTSSGLKHNIIQLYDPVFSEPIYTCDVPKFNGMATLHQGASKNGDIVGACRNTKLGGDVKFIVYHPSTTGVSWIDMKNESRLTKANHFTFEPESPSGELRRLQWRGTHDVPGPSRIDIAHLKLVDTATNEVVARYIHKPICWWVMEGTFEMHEDLDAEWDLKVFLSCLAVLKYISLVWSCNVL</sequence>
<evidence type="ECO:0000313" key="2">
    <source>
        <dbReference type="Proteomes" id="UP000799772"/>
    </source>
</evidence>
<name>A0A9P4IJ48_9PEZI</name>
<dbReference type="EMBL" id="ML978125">
    <property type="protein sequence ID" value="KAF2099437.1"/>
    <property type="molecule type" value="Genomic_DNA"/>
</dbReference>
<gene>
    <name evidence="1" type="ORF">NA57DRAFT_74937</name>
</gene>
<evidence type="ECO:0000313" key="1">
    <source>
        <dbReference type="EMBL" id="KAF2099437.1"/>
    </source>
</evidence>
<accession>A0A9P4IJ48</accession>
<dbReference type="OrthoDB" id="3431997at2759"/>
<protein>
    <submittedName>
        <fullName evidence="1">Uncharacterized protein</fullName>
    </submittedName>
</protein>
<keyword evidence="2" id="KW-1185">Reference proteome</keyword>
<comment type="caution">
    <text evidence="1">The sequence shown here is derived from an EMBL/GenBank/DDBJ whole genome shotgun (WGS) entry which is preliminary data.</text>
</comment>
<organism evidence="1 2">
    <name type="scientific">Rhizodiscina lignyota</name>
    <dbReference type="NCBI Taxonomy" id="1504668"/>
    <lineage>
        <taxon>Eukaryota</taxon>
        <taxon>Fungi</taxon>
        <taxon>Dikarya</taxon>
        <taxon>Ascomycota</taxon>
        <taxon>Pezizomycotina</taxon>
        <taxon>Dothideomycetes</taxon>
        <taxon>Pleosporomycetidae</taxon>
        <taxon>Aulographales</taxon>
        <taxon>Rhizodiscinaceae</taxon>
        <taxon>Rhizodiscina</taxon>
    </lineage>
</organism>
<dbReference type="Proteomes" id="UP000799772">
    <property type="component" value="Unassembled WGS sequence"/>
</dbReference>
<proteinExistence type="predicted"/>